<comment type="caution">
    <text evidence="1">The sequence shown here is derived from an EMBL/GenBank/DDBJ whole genome shotgun (WGS) entry which is preliminary data.</text>
</comment>
<organism evidence="1 2">
    <name type="scientific">Phenylobacterium soli</name>
    <dbReference type="NCBI Taxonomy" id="2170551"/>
    <lineage>
        <taxon>Bacteria</taxon>
        <taxon>Pseudomonadati</taxon>
        <taxon>Pseudomonadota</taxon>
        <taxon>Alphaproteobacteria</taxon>
        <taxon>Caulobacterales</taxon>
        <taxon>Caulobacteraceae</taxon>
        <taxon>Phenylobacterium</taxon>
    </lineage>
</organism>
<dbReference type="Pfam" id="PF11578">
    <property type="entry name" value="DUF3237"/>
    <property type="match status" value="1"/>
</dbReference>
<dbReference type="PANTHER" id="PTHR37315">
    <property type="entry name" value="UPF0311 PROTEIN BLR7842"/>
    <property type="match status" value="1"/>
</dbReference>
<sequence length="141" mass="15314">MVFDVQVGRPVDVDTTPGHGRRFIPITGGEVSGGYAGRVLEGGGDWQVVWPDGRLDISAHYIVQIDGALVEIHSDGVRTGSPEVLAQLARGESVDASRYYFRTAIRFRTQAPELAHLNGMLAVAYGARAQRGVHLEIFEVL</sequence>
<reference evidence="2" key="1">
    <citation type="submission" date="2018-05" db="EMBL/GenBank/DDBJ databases">
        <authorList>
            <person name="Li X."/>
        </authorList>
    </citation>
    <scope>NUCLEOTIDE SEQUENCE [LARGE SCALE GENOMIC DNA]</scope>
    <source>
        <strain evidence="2">LX32</strain>
    </source>
</reference>
<keyword evidence="2" id="KW-1185">Reference proteome</keyword>
<dbReference type="OrthoDB" id="5294829at2"/>
<evidence type="ECO:0000313" key="2">
    <source>
        <dbReference type="Proteomes" id="UP000249254"/>
    </source>
</evidence>
<name>A0A328AB79_9CAUL</name>
<dbReference type="PANTHER" id="PTHR37315:SF1">
    <property type="entry name" value="UPF0311 PROTEIN BLR7842"/>
    <property type="match status" value="1"/>
</dbReference>
<evidence type="ECO:0000313" key="1">
    <source>
        <dbReference type="EMBL" id="RAK51972.1"/>
    </source>
</evidence>
<dbReference type="Proteomes" id="UP000249254">
    <property type="component" value="Unassembled WGS sequence"/>
</dbReference>
<gene>
    <name evidence="1" type="ORF">DJ017_18380</name>
</gene>
<dbReference type="InterPro" id="IPR020915">
    <property type="entry name" value="UPF0311"/>
</dbReference>
<protein>
    <submittedName>
        <fullName evidence="1">DUF3237 domain-containing protein</fullName>
    </submittedName>
</protein>
<dbReference type="Gene3D" id="2.40.160.20">
    <property type="match status" value="1"/>
</dbReference>
<dbReference type="EMBL" id="QFYQ01000002">
    <property type="protein sequence ID" value="RAK51972.1"/>
    <property type="molecule type" value="Genomic_DNA"/>
</dbReference>
<accession>A0A328AB79</accession>
<dbReference type="AlphaFoldDB" id="A0A328AB79"/>
<proteinExistence type="predicted"/>